<name>A0A4R2I0X8_9GAMM</name>
<proteinExistence type="predicted"/>
<evidence type="ECO:0000313" key="2">
    <source>
        <dbReference type="EMBL" id="TCO37673.1"/>
    </source>
</evidence>
<gene>
    <name evidence="2" type="ORF">EV148_10925</name>
</gene>
<keyword evidence="1" id="KW-0812">Transmembrane</keyword>
<dbReference type="AlphaFoldDB" id="A0A4R2I0X8"/>
<sequence length="165" mass="17506">MRFRQVFCAPDYATAQAAMLAARAAGADDEDISLIARADIEMERLPNERLDTSTDMLPSALRGAGLGAALGIFGALIALLIPAVDMNFAGACLVVVVGAMVGAWSAALVGSTVPNHVRRKFEREIDEGNILVVVDDQREHEAQVREAVRHAGATPLPFHDASVLS</sequence>
<dbReference type="PANTHER" id="PTHR36109">
    <property type="entry name" value="MEMBRANE PROTEIN-RELATED"/>
    <property type="match status" value="1"/>
</dbReference>
<feature type="transmembrane region" description="Helical" evidence="1">
    <location>
        <begin position="88"/>
        <end position="113"/>
    </location>
</feature>
<evidence type="ECO:0000313" key="3">
    <source>
        <dbReference type="Proteomes" id="UP000294862"/>
    </source>
</evidence>
<evidence type="ECO:0000256" key="1">
    <source>
        <dbReference type="SAM" id="Phobius"/>
    </source>
</evidence>
<dbReference type="Proteomes" id="UP000294862">
    <property type="component" value="Unassembled WGS sequence"/>
</dbReference>
<keyword evidence="3" id="KW-1185">Reference proteome</keyword>
<accession>A0A4R2I0X8</accession>
<dbReference type="InterPro" id="IPR052948">
    <property type="entry name" value="Low_temp-induced_all0457"/>
</dbReference>
<dbReference type="RefSeq" id="WP_131999644.1">
    <property type="nucleotide sequence ID" value="NZ_JACGXM010000009.1"/>
</dbReference>
<dbReference type="OrthoDB" id="6023910at2"/>
<dbReference type="EMBL" id="SLWQ01000009">
    <property type="protein sequence ID" value="TCO37673.1"/>
    <property type="molecule type" value="Genomic_DNA"/>
</dbReference>
<dbReference type="PANTHER" id="PTHR36109:SF2">
    <property type="entry name" value="MEMBRANE PROTEIN"/>
    <property type="match status" value="1"/>
</dbReference>
<comment type="caution">
    <text evidence="2">The sequence shown here is derived from an EMBL/GenBank/DDBJ whole genome shotgun (WGS) entry which is preliminary data.</text>
</comment>
<protein>
    <recommendedName>
        <fullName evidence="4">DUF1269 domain-containing protein</fullName>
    </recommendedName>
</protein>
<organism evidence="2 3">
    <name type="scientific">Dokdonella fugitiva</name>
    <dbReference type="NCBI Taxonomy" id="328517"/>
    <lineage>
        <taxon>Bacteria</taxon>
        <taxon>Pseudomonadati</taxon>
        <taxon>Pseudomonadota</taxon>
        <taxon>Gammaproteobacteria</taxon>
        <taxon>Lysobacterales</taxon>
        <taxon>Rhodanobacteraceae</taxon>
        <taxon>Dokdonella</taxon>
    </lineage>
</organism>
<keyword evidence="1" id="KW-1133">Transmembrane helix</keyword>
<reference evidence="2 3" key="1">
    <citation type="journal article" date="2015" name="Stand. Genomic Sci.">
        <title>Genomic Encyclopedia of Bacterial and Archaeal Type Strains, Phase III: the genomes of soil and plant-associated and newly described type strains.</title>
        <authorList>
            <person name="Whitman W.B."/>
            <person name="Woyke T."/>
            <person name="Klenk H.P."/>
            <person name="Zhou Y."/>
            <person name="Lilburn T.G."/>
            <person name="Beck B.J."/>
            <person name="De Vos P."/>
            <person name="Vandamme P."/>
            <person name="Eisen J.A."/>
            <person name="Garrity G."/>
            <person name="Hugenholtz P."/>
            <person name="Kyrpides N.C."/>
        </authorList>
    </citation>
    <scope>NUCLEOTIDE SEQUENCE [LARGE SCALE GENOMIC DNA]</scope>
    <source>
        <strain evidence="2 3">A3</strain>
    </source>
</reference>
<keyword evidence="1" id="KW-0472">Membrane</keyword>
<feature type="transmembrane region" description="Helical" evidence="1">
    <location>
        <begin position="63"/>
        <end position="82"/>
    </location>
</feature>
<evidence type="ECO:0008006" key="4">
    <source>
        <dbReference type="Google" id="ProtNLM"/>
    </source>
</evidence>